<keyword evidence="3" id="KW-1185">Reference proteome</keyword>
<dbReference type="OrthoDB" id="4986826at2759"/>
<dbReference type="SUPFAM" id="SSF81383">
    <property type="entry name" value="F-box domain"/>
    <property type="match status" value="1"/>
</dbReference>
<evidence type="ECO:0000259" key="1">
    <source>
        <dbReference type="PROSITE" id="PS50181"/>
    </source>
</evidence>
<dbReference type="Proteomes" id="UP000706124">
    <property type="component" value="Unassembled WGS sequence"/>
</dbReference>
<protein>
    <recommendedName>
        <fullName evidence="1">F-box domain-containing protein</fullName>
    </recommendedName>
</protein>
<proteinExistence type="predicted"/>
<name>A0A9P7SIG5_9HYPO</name>
<comment type="caution">
    <text evidence="2">The sequence shown here is derived from an EMBL/GenBank/DDBJ whole genome shotgun (WGS) entry which is preliminary data.</text>
</comment>
<sequence>MNSIPLELLLQILSYLPPSSYPPVRLTSRLLNTLLSPLAFPSLPAFLDPDSAQHLLAKSLREARARNVTSVWSPLCSVPAGLPIPRSFLLALYLALRGQQWVEGDRAHKMGEETEEKALRWESDSAIGGMGFEGEGEGEKDEDEEMTVEKLAEVTGREDLRLEVVRKTMFRYALYLSYVYGGMGEAPSLWVFDEKAWWGKS</sequence>
<dbReference type="EMBL" id="SRPO01000047">
    <property type="protein sequence ID" value="KAG5945262.1"/>
    <property type="molecule type" value="Genomic_DNA"/>
</dbReference>
<dbReference type="InterPro" id="IPR036047">
    <property type="entry name" value="F-box-like_dom_sf"/>
</dbReference>
<dbReference type="Pfam" id="PF12937">
    <property type="entry name" value="F-box-like"/>
    <property type="match status" value="1"/>
</dbReference>
<dbReference type="InterPro" id="IPR001810">
    <property type="entry name" value="F-box_dom"/>
</dbReference>
<dbReference type="PROSITE" id="PS50181">
    <property type="entry name" value="FBOX"/>
    <property type="match status" value="1"/>
</dbReference>
<feature type="domain" description="F-box" evidence="1">
    <location>
        <begin position="1"/>
        <end position="43"/>
    </location>
</feature>
<organism evidence="2 3">
    <name type="scientific">Claviceps pazoutovae</name>
    <dbReference type="NCBI Taxonomy" id="1649127"/>
    <lineage>
        <taxon>Eukaryota</taxon>
        <taxon>Fungi</taxon>
        <taxon>Dikarya</taxon>
        <taxon>Ascomycota</taxon>
        <taxon>Pezizomycotina</taxon>
        <taxon>Sordariomycetes</taxon>
        <taxon>Hypocreomycetidae</taxon>
        <taxon>Hypocreales</taxon>
        <taxon>Clavicipitaceae</taxon>
        <taxon>Claviceps</taxon>
    </lineage>
</organism>
<reference evidence="2 3" key="1">
    <citation type="journal article" date="2020" name="bioRxiv">
        <title>Whole genome comparisons of ergot fungi reveals the divergence and evolution of species within the genus Claviceps are the result of varying mechanisms driving genome evolution and host range expansion.</title>
        <authorList>
            <person name="Wyka S.A."/>
            <person name="Mondo S.J."/>
            <person name="Liu M."/>
            <person name="Dettman J."/>
            <person name="Nalam V."/>
            <person name="Broders K.D."/>
        </authorList>
    </citation>
    <scope>NUCLEOTIDE SEQUENCE [LARGE SCALE GENOMIC DNA]</scope>
    <source>
        <strain evidence="2 3">CCC 1485</strain>
    </source>
</reference>
<evidence type="ECO:0000313" key="3">
    <source>
        <dbReference type="Proteomes" id="UP000706124"/>
    </source>
</evidence>
<gene>
    <name evidence="2" type="ORF">E4U60_005381</name>
</gene>
<accession>A0A9P7SIG5</accession>
<evidence type="ECO:0000313" key="2">
    <source>
        <dbReference type="EMBL" id="KAG5945262.1"/>
    </source>
</evidence>
<dbReference type="AlphaFoldDB" id="A0A9P7SIG5"/>